<dbReference type="PROSITE" id="PS50082">
    <property type="entry name" value="WD_REPEATS_2"/>
    <property type="match status" value="2"/>
</dbReference>
<sequence>MRFWNPRTRTPVGEPLSGHTGAVHAVACSPDGTLLATGGGDHTVRLWDPCTRTPVGDPLTGHTGWVRSVAFSPDGALLATASGDGTARLYEREALSDMDARRLEFHHRVGTAMLNVYRGTTGGGVPSAEPPAQVYRDVLEAAEATFARATEAGDVEQMIVGWDECTALATHLGQSSALLGAVLLGSLVEHTGLSPQEVIAQAIAQAQAHPAGTQAAHEVAEPTDPSSPTGR</sequence>
<dbReference type="InterPro" id="IPR015943">
    <property type="entry name" value="WD40/YVTN_repeat-like_dom_sf"/>
</dbReference>
<protein>
    <recommendedName>
        <fullName evidence="5">Translation initiation factor beta propellor-like domain-containing protein</fullName>
    </recommendedName>
</protein>
<evidence type="ECO:0000256" key="1">
    <source>
        <dbReference type="PROSITE-ProRule" id="PRU00221"/>
    </source>
</evidence>
<gene>
    <name evidence="3" type="ORF">V2K49_45035</name>
</gene>
<comment type="caution">
    <text evidence="3">The sequence shown here is derived from an EMBL/GenBank/DDBJ whole genome shotgun (WGS) entry which is preliminary data.</text>
</comment>
<dbReference type="SMART" id="SM00320">
    <property type="entry name" value="WD40"/>
    <property type="match status" value="2"/>
</dbReference>
<dbReference type="PANTHER" id="PTHR19879">
    <property type="entry name" value="TRANSCRIPTION INITIATION FACTOR TFIID"/>
    <property type="match status" value="1"/>
</dbReference>
<evidence type="ECO:0008006" key="5">
    <source>
        <dbReference type="Google" id="ProtNLM"/>
    </source>
</evidence>
<dbReference type="PROSITE" id="PS50294">
    <property type="entry name" value="WD_REPEATS_REGION"/>
    <property type="match status" value="2"/>
</dbReference>
<feature type="region of interest" description="Disordered" evidence="2">
    <location>
        <begin position="209"/>
        <end position="231"/>
    </location>
</feature>
<proteinExistence type="predicted"/>
<organism evidence="3 4">
    <name type="scientific">Streptomyces antimycoticus</name>
    <dbReference type="NCBI Taxonomy" id="68175"/>
    <lineage>
        <taxon>Bacteria</taxon>
        <taxon>Bacillati</taxon>
        <taxon>Actinomycetota</taxon>
        <taxon>Actinomycetes</taxon>
        <taxon>Kitasatosporales</taxon>
        <taxon>Streptomycetaceae</taxon>
        <taxon>Streptomyces</taxon>
        <taxon>Streptomyces violaceusniger group</taxon>
    </lineage>
</organism>
<dbReference type="AlphaFoldDB" id="A0ABD5JP57"/>
<dbReference type="EMBL" id="JAZBJQ010000064">
    <property type="protein sequence ID" value="MEE4590056.1"/>
    <property type="molecule type" value="Genomic_DNA"/>
</dbReference>
<feature type="repeat" description="WD" evidence="1">
    <location>
        <begin position="59"/>
        <end position="91"/>
    </location>
</feature>
<name>A0ABD5JP57_9ACTN</name>
<dbReference type="InterPro" id="IPR001680">
    <property type="entry name" value="WD40_rpt"/>
</dbReference>
<evidence type="ECO:0000256" key="2">
    <source>
        <dbReference type="SAM" id="MobiDB-lite"/>
    </source>
</evidence>
<feature type="repeat" description="WD" evidence="1">
    <location>
        <begin position="16"/>
        <end position="48"/>
    </location>
</feature>
<dbReference type="Proteomes" id="UP001354649">
    <property type="component" value="Unassembled WGS sequence"/>
</dbReference>
<evidence type="ECO:0000313" key="3">
    <source>
        <dbReference type="EMBL" id="MEE4590056.1"/>
    </source>
</evidence>
<dbReference type="Gene3D" id="2.130.10.10">
    <property type="entry name" value="YVTN repeat-like/Quinoprotein amine dehydrogenase"/>
    <property type="match status" value="1"/>
</dbReference>
<dbReference type="SUPFAM" id="SSF50978">
    <property type="entry name" value="WD40 repeat-like"/>
    <property type="match status" value="1"/>
</dbReference>
<dbReference type="InterPro" id="IPR036322">
    <property type="entry name" value="WD40_repeat_dom_sf"/>
</dbReference>
<evidence type="ECO:0000313" key="4">
    <source>
        <dbReference type="Proteomes" id="UP001354649"/>
    </source>
</evidence>
<accession>A0ABD5JP57</accession>
<keyword evidence="1" id="KW-0853">WD repeat</keyword>
<dbReference type="Pfam" id="PF00400">
    <property type="entry name" value="WD40"/>
    <property type="match status" value="2"/>
</dbReference>
<reference evidence="3 4" key="1">
    <citation type="submission" date="2023-11" db="EMBL/GenBank/DDBJ databases">
        <title>30 novel species of actinomycetes from the DSMZ collection.</title>
        <authorList>
            <person name="Nouioui I."/>
        </authorList>
    </citation>
    <scope>NUCLEOTIDE SEQUENCE [LARGE SCALE GENOMIC DNA]</scope>
    <source>
        <strain evidence="3 4">DSM 41602</strain>
    </source>
</reference>
<dbReference type="PANTHER" id="PTHR19879:SF9">
    <property type="entry name" value="TRANSCRIPTION INITIATION FACTOR TFIID SUBUNIT 5"/>
    <property type="match status" value="1"/>
</dbReference>